<accession>A0A1G8UBG5</accession>
<feature type="signal peptide" evidence="1">
    <location>
        <begin position="1"/>
        <end position="22"/>
    </location>
</feature>
<feature type="chain" id="PRO_5011649672" evidence="1">
    <location>
        <begin position="23"/>
        <end position="201"/>
    </location>
</feature>
<proteinExistence type="predicted"/>
<name>A0A1G8UBG5_9GAMM</name>
<evidence type="ECO:0000256" key="1">
    <source>
        <dbReference type="SAM" id="SignalP"/>
    </source>
</evidence>
<dbReference type="RefSeq" id="WP_090365420.1">
    <property type="nucleotide sequence ID" value="NZ_FNEM01000009.1"/>
</dbReference>
<dbReference type="OrthoDB" id="9825090at2"/>
<dbReference type="EMBL" id="FNEM01000009">
    <property type="protein sequence ID" value="SDJ51097.1"/>
    <property type="molecule type" value="Genomic_DNA"/>
</dbReference>
<sequence length="201" mass="23178">MNRRFVVLLLTPLLALSQFAGAETRQLTSEAILDCEIGATSLRDAHKYHQPDFVKPLYRLQETEEAINTVINAVKDEMMHYRSEHTVYYEMELEELVDSSGDHSQRIEELQSLLDAAYRAREYQELGVTSELLPIFLTRIESRTAQQKQAIQDNEESLERWMNNLVEKCFTDVQVSPALYRQHCESGDPLTICEILATLQP</sequence>
<evidence type="ECO:0000313" key="2">
    <source>
        <dbReference type="EMBL" id="SDJ51097.1"/>
    </source>
</evidence>
<reference evidence="3" key="1">
    <citation type="submission" date="2016-10" db="EMBL/GenBank/DDBJ databases">
        <authorList>
            <person name="Varghese N."/>
            <person name="Submissions S."/>
        </authorList>
    </citation>
    <scope>NUCLEOTIDE SEQUENCE [LARGE SCALE GENOMIC DNA]</scope>
    <source>
        <strain evidence="3">DSM 23317</strain>
    </source>
</reference>
<dbReference type="AlphaFoldDB" id="A0A1G8UBG5"/>
<keyword evidence="3" id="KW-1185">Reference proteome</keyword>
<organism evidence="2 3">
    <name type="scientific">Ferrimonas sediminum</name>
    <dbReference type="NCBI Taxonomy" id="718193"/>
    <lineage>
        <taxon>Bacteria</taxon>
        <taxon>Pseudomonadati</taxon>
        <taxon>Pseudomonadota</taxon>
        <taxon>Gammaproteobacteria</taxon>
        <taxon>Alteromonadales</taxon>
        <taxon>Ferrimonadaceae</taxon>
        <taxon>Ferrimonas</taxon>
    </lineage>
</organism>
<dbReference type="Proteomes" id="UP000199527">
    <property type="component" value="Unassembled WGS sequence"/>
</dbReference>
<gene>
    <name evidence="2" type="ORF">SAMN04488540_10934</name>
</gene>
<evidence type="ECO:0000313" key="3">
    <source>
        <dbReference type="Proteomes" id="UP000199527"/>
    </source>
</evidence>
<keyword evidence="1" id="KW-0732">Signal</keyword>
<protein>
    <submittedName>
        <fullName evidence="2">Uncharacterized protein</fullName>
    </submittedName>
</protein>